<comment type="caution">
    <text evidence="2">The sequence shown here is derived from an EMBL/GenBank/DDBJ whole genome shotgun (WGS) entry which is preliminary data.</text>
</comment>
<gene>
    <name evidence="2" type="ORF">DP107_04015</name>
</gene>
<dbReference type="OrthoDB" id="168840at2157"/>
<sequence length="141" mass="14962">MADLDADAVRTHLREERGDLVATVLDCADAVVAGWDGTTTTSATQVTEPLRATLERAGVLGTLPAVLAECVAAAGERLRAEPVAAPPYVVVTSVGPVLRATLDGERLVVTLRAFRVERDERGPRYVRDARTVADAIDVDVV</sequence>
<organism evidence="2 3">
    <name type="scientific">Haloglomus irregulare</name>
    <dbReference type="NCBI Taxonomy" id="2234134"/>
    <lineage>
        <taxon>Archaea</taxon>
        <taxon>Methanobacteriati</taxon>
        <taxon>Methanobacteriota</taxon>
        <taxon>Stenosarchaea group</taxon>
        <taxon>Halobacteria</taxon>
        <taxon>Halobacteriales</taxon>
        <taxon>Natronomonadaceae</taxon>
        <taxon>Haloglomus</taxon>
    </lineage>
</organism>
<protein>
    <recommendedName>
        <fullName evidence="1">DUF7988 domain-containing protein</fullName>
    </recommendedName>
</protein>
<dbReference type="Proteomes" id="UP000319894">
    <property type="component" value="Unassembled WGS sequence"/>
</dbReference>
<evidence type="ECO:0000313" key="2">
    <source>
        <dbReference type="EMBL" id="TSD15036.1"/>
    </source>
</evidence>
<accession>A0A554NCB3</accession>
<dbReference type="InParanoid" id="A0A554NCB3"/>
<proteinExistence type="predicted"/>
<dbReference type="Pfam" id="PF25950">
    <property type="entry name" value="DUF7988"/>
    <property type="match status" value="1"/>
</dbReference>
<dbReference type="RefSeq" id="WP_144260876.1">
    <property type="nucleotide sequence ID" value="NZ_QMDX01000002.1"/>
</dbReference>
<evidence type="ECO:0000313" key="3">
    <source>
        <dbReference type="Proteomes" id="UP000319894"/>
    </source>
</evidence>
<reference evidence="2 3" key="1">
    <citation type="submission" date="2018-06" db="EMBL/GenBank/DDBJ databases">
        <title>Natronomonas sp. F16-60 a new haloarchaeon isolated from a solar saltern of Isla Cristina, Huelva, Spain.</title>
        <authorList>
            <person name="Duran-Viseras A."/>
            <person name="Sanchez-Porro C."/>
            <person name="Ventosa A."/>
        </authorList>
    </citation>
    <scope>NUCLEOTIDE SEQUENCE [LARGE SCALE GENOMIC DNA]</scope>
    <source>
        <strain evidence="2 3">F16-60</strain>
    </source>
</reference>
<evidence type="ECO:0000259" key="1">
    <source>
        <dbReference type="Pfam" id="PF25950"/>
    </source>
</evidence>
<name>A0A554NCB3_9EURY</name>
<dbReference type="EMBL" id="QMDX01000002">
    <property type="protein sequence ID" value="TSD15036.1"/>
    <property type="molecule type" value="Genomic_DNA"/>
</dbReference>
<keyword evidence="3" id="KW-1185">Reference proteome</keyword>
<dbReference type="AlphaFoldDB" id="A0A554NCB3"/>
<dbReference type="InterPro" id="IPR058294">
    <property type="entry name" value="DUF7988"/>
</dbReference>
<feature type="domain" description="DUF7988" evidence="1">
    <location>
        <begin position="8"/>
        <end position="140"/>
    </location>
</feature>